<protein>
    <submittedName>
        <fullName evidence="10">Xaa-Pro peptidase family protein</fullName>
    </submittedName>
</protein>
<dbReference type="PROSITE" id="PS00491">
    <property type="entry name" value="PROLINE_PEPTIDASE"/>
    <property type="match status" value="1"/>
</dbReference>
<comment type="similarity">
    <text evidence="5">Belongs to the peptidase M24B family.</text>
</comment>
<dbReference type="InterPro" id="IPR006311">
    <property type="entry name" value="TAT_signal"/>
</dbReference>
<evidence type="ECO:0000256" key="1">
    <source>
        <dbReference type="ARBA" id="ARBA00022670"/>
    </source>
</evidence>
<evidence type="ECO:0000259" key="8">
    <source>
        <dbReference type="Pfam" id="PF00557"/>
    </source>
</evidence>
<dbReference type="PANTHER" id="PTHR46112:SF3">
    <property type="entry name" value="AMINOPEPTIDASE YPDF"/>
    <property type="match status" value="1"/>
</dbReference>
<evidence type="ECO:0000256" key="2">
    <source>
        <dbReference type="ARBA" id="ARBA00022723"/>
    </source>
</evidence>
<feature type="region of interest" description="Disordered" evidence="6">
    <location>
        <begin position="249"/>
        <end position="273"/>
    </location>
</feature>
<dbReference type="InterPro" id="IPR036005">
    <property type="entry name" value="Creatinase/aminopeptidase-like"/>
</dbReference>
<keyword evidence="7" id="KW-0732">Signal</keyword>
<evidence type="ECO:0000256" key="5">
    <source>
        <dbReference type="RuleBase" id="RU000590"/>
    </source>
</evidence>
<reference evidence="10 11" key="1">
    <citation type="submission" date="2023-10" db="EMBL/GenBank/DDBJ databases">
        <title>Two novel species belonging to the OM43/NOR5 clade.</title>
        <authorList>
            <person name="Park M."/>
        </authorList>
    </citation>
    <scope>NUCLEOTIDE SEQUENCE [LARGE SCALE GENOMIC DNA]</scope>
    <source>
        <strain evidence="10 11">IMCC45268</strain>
    </source>
</reference>
<evidence type="ECO:0000313" key="10">
    <source>
        <dbReference type="EMBL" id="WOJ95553.1"/>
    </source>
</evidence>
<dbReference type="Proteomes" id="UP001626549">
    <property type="component" value="Chromosome"/>
</dbReference>
<dbReference type="RefSeq" id="WP_407326251.1">
    <property type="nucleotide sequence ID" value="NZ_CP136865.1"/>
</dbReference>
<organism evidence="10 11">
    <name type="scientific">Congregibacter brevis</name>
    <dbReference type="NCBI Taxonomy" id="3081201"/>
    <lineage>
        <taxon>Bacteria</taxon>
        <taxon>Pseudomonadati</taxon>
        <taxon>Pseudomonadota</taxon>
        <taxon>Gammaproteobacteria</taxon>
        <taxon>Cellvibrionales</taxon>
        <taxon>Halieaceae</taxon>
        <taxon>Congregibacter</taxon>
    </lineage>
</organism>
<dbReference type="Pfam" id="PF00557">
    <property type="entry name" value="Peptidase_M24"/>
    <property type="match status" value="1"/>
</dbReference>
<dbReference type="SUPFAM" id="SSF53092">
    <property type="entry name" value="Creatinase/prolidase N-terminal domain"/>
    <property type="match status" value="1"/>
</dbReference>
<evidence type="ECO:0000256" key="4">
    <source>
        <dbReference type="ARBA" id="ARBA00023049"/>
    </source>
</evidence>
<dbReference type="Gene3D" id="3.40.350.10">
    <property type="entry name" value="Creatinase/prolidase N-terminal domain"/>
    <property type="match status" value="1"/>
</dbReference>
<keyword evidence="11" id="KW-1185">Reference proteome</keyword>
<dbReference type="PROSITE" id="PS51318">
    <property type="entry name" value="TAT"/>
    <property type="match status" value="1"/>
</dbReference>
<dbReference type="InterPro" id="IPR001131">
    <property type="entry name" value="Peptidase_M24B_aminopep-P_CS"/>
</dbReference>
<evidence type="ECO:0000256" key="6">
    <source>
        <dbReference type="SAM" id="MobiDB-lite"/>
    </source>
</evidence>
<evidence type="ECO:0000313" key="11">
    <source>
        <dbReference type="Proteomes" id="UP001626549"/>
    </source>
</evidence>
<gene>
    <name evidence="10" type="ORF">R0137_09835</name>
</gene>
<dbReference type="EMBL" id="CP136865">
    <property type="protein sequence ID" value="WOJ95553.1"/>
    <property type="molecule type" value="Genomic_DNA"/>
</dbReference>
<dbReference type="InterPro" id="IPR000994">
    <property type="entry name" value="Pept_M24"/>
</dbReference>
<sequence length="436" mass="47027">MISDSRRRFLRRGILCAAGTPLLCSALAPSVVSAAAMSSAPITDSESPLNSLKPLTDSARLITDSERQQRRSKLSGLLAKRGVFAALIEPGSTLDYFTGVQWWLSERITAGVITAEGNSLFITPSFEESRLREMVGSTPEIMTWEEDESPFALLADWLKAASPKAGRVLLDQGVRHFIAHGLAQAAPDWQLGSAVTEVNACRMIKSDSELALMTLANSVTIAAYRAVHPLVQAGMSGPDISALMQQAQTRLGGESPSGGTQLGRGSALPHGSREPEYVNDGQIVLMDFGCAVGGYRSDISRTFVFGEANTHQQHLWDLVHRGQALAFEHARPGTPAGEVDKVVRRFYEQEGFGPGYQLPGLSHRLGHGIGLDVHEPINFVGNETTPLQPGMCLSNEPGLYIPGKYGVRLEDCLYITESGPRWFSTPSPSLANPMGD</sequence>
<evidence type="ECO:0000256" key="3">
    <source>
        <dbReference type="ARBA" id="ARBA00022801"/>
    </source>
</evidence>
<evidence type="ECO:0000259" key="9">
    <source>
        <dbReference type="Pfam" id="PF01321"/>
    </source>
</evidence>
<feature type="domain" description="Creatinase N-terminal" evidence="9">
    <location>
        <begin position="70"/>
        <end position="204"/>
    </location>
</feature>
<dbReference type="InterPro" id="IPR000587">
    <property type="entry name" value="Creatinase_N"/>
</dbReference>
<dbReference type="InterPro" id="IPR050659">
    <property type="entry name" value="Peptidase_M24B"/>
</dbReference>
<feature type="chain" id="PRO_5045780833" evidence="7">
    <location>
        <begin position="35"/>
        <end position="436"/>
    </location>
</feature>
<proteinExistence type="inferred from homology"/>
<keyword evidence="1" id="KW-0645">Protease</keyword>
<evidence type="ECO:0000256" key="7">
    <source>
        <dbReference type="SAM" id="SignalP"/>
    </source>
</evidence>
<keyword evidence="3" id="KW-0378">Hydrolase</keyword>
<keyword evidence="4" id="KW-0482">Metalloprotease</keyword>
<accession>A0ABZ0I8Z8</accession>
<dbReference type="Gene3D" id="3.90.230.10">
    <property type="entry name" value="Creatinase/methionine aminopeptidase superfamily"/>
    <property type="match status" value="1"/>
</dbReference>
<dbReference type="Pfam" id="PF01321">
    <property type="entry name" value="Creatinase_N"/>
    <property type="match status" value="1"/>
</dbReference>
<dbReference type="InterPro" id="IPR029149">
    <property type="entry name" value="Creatin/AminoP/Spt16_N"/>
</dbReference>
<keyword evidence="2 5" id="KW-0479">Metal-binding</keyword>
<feature type="signal peptide" evidence="7">
    <location>
        <begin position="1"/>
        <end position="34"/>
    </location>
</feature>
<dbReference type="PANTHER" id="PTHR46112">
    <property type="entry name" value="AMINOPEPTIDASE"/>
    <property type="match status" value="1"/>
</dbReference>
<dbReference type="SUPFAM" id="SSF55920">
    <property type="entry name" value="Creatinase/aminopeptidase"/>
    <property type="match status" value="1"/>
</dbReference>
<name>A0ABZ0I8Z8_9GAMM</name>
<feature type="domain" description="Peptidase M24" evidence="8">
    <location>
        <begin position="212"/>
        <end position="417"/>
    </location>
</feature>